<protein>
    <recommendedName>
        <fullName evidence="6">50S ribosomal protein L13</fullName>
    </recommendedName>
</protein>
<dbReference type="Pfam" id="PF00572">
    <property type="entry name" value="Ribosomal_L13"/>
    <property type="match status" value="1"/>
</dbReference>
<dbReference type="RefSeq" id="XP_003282860.1">
    <property type="nucleotide sequence ID" value="XM_003282812.1"/>
</dbReference>
<dbReference type="Gene3D" id="3.90.1180.10">
    <property type="entry name" value="Ribosomal protein L13"/>
    <property type="match status" value="1"/>
</dbReference>
<comment type="similarity">
    <text evidence="1">Belongs to the universal ribosomal protein uL13 family.</text>
</comment>
<dbReference type="EMBL" id="GL870941">
    <property type="protein sequence ID" value="EGC40524.1"/>
    <property type="molecule type" value="Genomic_DNA"/>
</dbReference>
<dbReference type="KEGG" id="dpp:DICPUDRAFT_73849"/>
<dbReference type="GO" id="GO:0003735">
    <property type="term" value="F:structural constituent of ribosome"/>
    <property type="evidence" value="ECO:0000318"/>
    <property type="project" value="GO_Central"/>
</dbReference>
<evidence type="ECO:0000256" key="3">
    <source>
        <dbReference type="ARBA" id="ARBA00023274"/>
    </source>
</evidence>
<dbReference type="HAMAP" id="MF_01366">
    <property type="entry name" value="Ribosomal_uL13"/>
    <property type="match status" value="1"/>
</dbReference>
<dbReference type="SUPFAM" id="SSF52161">
    <property type="entry name" value="Ribosomal protein L13"/>
    <property type="match status" value="1"/>
</dbReference>
<organism evidence="4 5">
    <name type="scientific">Dictyostelium purpureum</name>
    <name type="common">Slime mold</name>
    <dbReference type="NCBI Taxonomy" id="5786"/>
    <lineage>
        <taxon>Eukaryota</taxon>
        <taxon>Amoebozoa</taxon>
        <taxon>Evosea</taxon>
        <taxon>Eumycetozoa</taxon>
        <taxon>Dictyostelia</taxon>
        <taxon>Dictyosteliales</taxon>
        <taxon>Dictyosteliaceae</taxon>
        <taxon>Dictyostelium</taxon>
    </lineage>
</organism>
<proteinExistence type="inferred from homology"/>
<dbReference type="FunFam" id="3.90.1180.10:FF:000024">
    <property type="match status" value="1"/>
</dbReference>
<dbReference type="GO" id="GO:0005762">
    <property type="term" value="C:mitochondrial large ribosomal subunit"/>
    <property type="evidence" value="ECO:0000318"/>
    <property type="project" value="GO_Central"/>
</dbReference>
<evidence type="ECO:0000256" key="2">
    <source>
        <dbReference type="ARBA" id="ARBA00022980"/>
    </source>
</evidence>
<dbReference type="Proteomes" id="UP000001064">
    <property type="component" value="Unassembled WGS sequence"/>
</dbReference>
<dbReference type="GeneID" id="10503336"/>
<dbReference type="GO" id="GO:0005840">
    <property type="term" value="C:ribosome"/>
    <property type="evidence" value="ECO:0000318"/>
    <property type="project" value="GO_Central"/>
</dbReference>
<dbReference type="CDD" id="cd00392">
    <property type="entry name" value="Ribosomal_L13"/>
    <property type="match status" value="1"/>
</dbReference>
<reference evidence="5" key="1">
    <citation type="journal article" date="2011" name="Genome Biol.">
        <title>Comparative genomics of the social amoebae Dictyostelium discoideum and Dictyostelium purpureum.</title>
        <authorList>
            <consortium name="US DOE Joint Genome Institute (JGI-PGF)"/>
            <person name="Sucgang R."/>
            <person name="Kuo A."/>
            <person name="Tian X."/>
            <person name="Salerno W."/>
            <person name="Parikh A."/>
            <person name="Feasley C.L."/>
            <person name="Dalin E."/>
            <person name="Tu H."/>
            <person name="Huang E."/>
            <person name="Barry K."/>
            <person name="Lindquist E."/>
            <person name="Shapiro H."/>
            <person name="Bruce D."/>
            <person name="Schmutz J."/>
            <person name="Salamov A."/>
            <person name="Fey P."/>
            <person name="Gaudet P."/>
            <person name="Anjard C."/>
            <person name="Babu M.M."/>
            <person name="Basu S."/>
            <person name="Bushmanova Y."/>
            <person name="van der Wel H."/>
            <person name="Katoh-Kurasawa M."/>
            <person name="Dinh C."/>
            <person name="Coutinho P.M."/>
            <person name="Saito T."/>
            <person name="Elias M."/>
            <person name="Schaap P."/>
            <person name="Kay R.R."/>
            <person name="Henrissat B."/>
            <person name="Eichinger L."/>
            <person name="Rivero F."/>
            <person name="Putnam N.H."/>
            <person name="West C.M."/>
            <person name="Loomis W.F."/>
            <person name="Chisholm R.L."/>
            <person name="Shaulsky G."/>
            <person name="Strassmann J.E."/>
            <person name="Queller D.C."/>
            <person name="Kuspa A."/>
            <person name="Grigoriev I.V."/>
        </authorList>
    </citation>
    <scope>NUCLEOTIDE SEQUENCE [LARGE SCALE GENOMIC DNA]</scope>
    <source>
        <strain evidence="5">QSDP1</strain>
    </source>
</reference>
<dbReference type="InParanoid" id="F0Z620"/>
<accession>F0Z620</accession>
<evidence type="ECO:0008006" key="6">
    <source>
        <dbReference type="Google" id="ProtNLM"/>
    </source>
</evidence>
<dbReference type="InterPro" id="IPR005822">
    <property type="entry name" value="Ribosomal_uL13"/>
</dbReference>
<dbReference type="OrthoDB" id="274622at2759"/>
<dbReference type="InterPro" id="IPR036899">
    <property type="entry name" value="Ribosomal_uL13_sf"/>
</dbReference>
<dbReference type="VEuPathDB" id="AmoebaDB:DICPUDRAFT_73849"/>
<dbReference type="InterPro" id="IPR005823">
    <property type="entry name" value="Ribosomal_uL13_bac-type"/>
</dbReference>
<dbReference type="NCBIfam" id="TIGR01066">
    <property type="entry name" value="rplM_bact"/>
    <property type="match status" value="1"/>
</dbReference>
<keyword evidence="2" id="KW-0689">Ribosomal protein</keyword>
<dbReference type="OMA" id="EFTGKKW"/>
<evidence type="ECO:0000313" key="5">
    <source>
        <dbReference type="Proteomes" id="UP000001064"/>
    </source>
</evidence>
<dbReference type="FunCoup" id="F0Z620">
    <property type="interactions" value="315"/>
</dbReference>
<keyword evidence="5" id="KW-1185">Reference proteome</keyword>
<dbReference type="GO" id="GO:0006412">
    <property type="term" value="P:translation"/>
    <property type="evidence" value="ECO:0007669"/>
    <property type="project" value="InterPro"/>
</dbReference>
<dbReference type="eggNOG" id="KOG3203">
    <property type="taxonomic scope" value="Eukaryota"/>
</dbReference>
<dbReference type="GO" id="GO:0017148">
    <property type="term" value="P:negative regulation of translation"/>
    <property type="evidence" value="ECO:0000318"/>
    <property type="project" value="GO_Central"/>
</dbReference>
<dbReference type="STRING" id="5786.F0Z620"/>
<dbReference type="PANTHER" id="PTHR11545">
    <property type="entry name" value="RIBOSOMAL PROTEIN L13"/>
    <property type="match status" value="1"/>
</dbReference>
<dbReference type="GO" id="GO:0003729">
    <property type="term" value="F:mRNA binding"/>
    <property type="evidence" value="ECO:0000318"/>
    <property type="project" value="GO_Central"/>
</dbReference>
<gene>
    <name evidence="4" type="ORF">DICPUDRAFT_73849</name>
</gene>
<dbReference type="AlphaFoldDB" id="F0Z620"/>
<name>F0Z620_DICPU</name>
<keyword evidence="3" id="KW-0687">Ribonucleoprotein</keyword>
<evidence type="ECO:0000313" key="4">
    <source>
        <dbReference type="EMBL" id="EGC40524.1"/>
    </source>
</evidence>
<dbReference type="PANTHER" id="PTHR11545:SF2">
    <property type="entry name" value="LARGE RIBOSOMAL SUBUNIT PROTEIN UL13M"/>
    <property type="match status" value="1"/>
</dbReference>
<sequence length="226" mass="26236">MSRSIFKNPLTSSHLWHVIDAEGHHVGKIATKIANLLRGKHKPIFDKSAVQECGDYVVVLNAKKVEFSGKKWDQKMYRKHSGYPGGLKETPAKEMNKKDPAHIIRHAVMGMIPKNDSKYYLAQRLKIYPDFHNPHQSQISNIPVSPLTQNIGKYKEAEINIPEEQFQEYYAGYKVKMDEVEGNFRVIETMTRNHKESLKRERRLLRKKRVGELKPLKGQTVKKDKF</sequence>
<evidence type="ECO:0000256" key="1">
    <source>
        <dbReference type="ARBA" id="ARBA00006227"/>
    </source>
</evidence>